<sequence length="287" mass="33300">MKQADKGPVYSPGCGNEQPAEMAIFYDFLRRKGASENTIHVYMASVRLYHRLYQDVTAENLQLFKSWLIKHYKPSTVNTRIYAINQYAASLSLTAEKLPCIKMHDCVFLENVISNEDYCRLKGGLRRDKNMRWYFVVRFLAATGVRVSELLQIKAEHVRMGYFDLCSKGGKMRRIYFPESLRQEALPWLQEAGLNTGFIFTNRRGDLITPRGIHSQLKVLAKRYGIPEKTVYPHAFRHRFAINFLDKFNDISLLADLLGHDSVETTKIYLTKSSEEQRELIDSIVTW</sequence>
<dbReference type="EMBL" id="DWWT01000041">
    <property type="protein sequence ID" value="HJC06259.1"/>
    <property type="molecule type" value="Genomic_DNA"/>
</dbReference>
<dbReference type="InterPro" id="IPR010998">
    <property type="entry name" value="Integrase_recombinase_N"/>
</dbReference>
<evidence type="ECO:0000259" key="4">
    <source>
        <dbReference type="PROSITE" id="PS51898"/>
    </source>
</evidence>
<reference evidence="6" key="2">
    <citation type="submission" date="2021-04" db="EMBL/GenBank/DDBJ databases">
        <authorList>
            <person name="Gilroy R."/>
        </authorList>
    </citation>
    <scope>NUCLEOTIDE SEQUENCE</scope>
    <source>
        <strain evidence="6">CHK180-15479</strain>
    </source>
</reference>
<gene>
    <name evidence="6" type="ORF">H9704_08920</name>
</gene>
<dbReference type="PROSITE" id="PS51898">
    <property type="entry name" value="TYR_RECOMBINASE"/>
    <property type="match status" value="1"/>
</dbReference>
<dbReference type="InterPro" id="IPR002104">
    <property type="entry name" value="Integrase_catalytic"/>
</dbReference>
<dbReference type="SUPFAM" id="SSF56349">
    <property type="entry name" value="DNA breaking-rejoining enzymes"/>
    <property type="match status" value="1"/>
</dbReference>
<dbReference type="PROSITE" id="PS51900">
    <property type="entry name" value="CB"/>
    <property type="match status" value="1"/>
</dbReference>
<dbReference type="Proteomes" id="UP000823910">
    <property type="component" value="Unassembled WGS sequence"/>
</dbReference>
<dbReference type="InterPro" id="IPR011010">
    <property type="entry name" value="DNA_brk_join_enz"/>
</dbReference>
<evidence type="ECO:0000256" key="3">
    <source>
        <dbReference type="PROSITE-ProRule" id="PRU01248"/>
    </source>
</evidence>
<dbReference type="Pfam" id="PF00589">
    <property type="entry name" value="Phage_integrase"/>
    <property type="match status" value="1"/>
</dbReference>
<dbReference type="Gene3D" id="1.10.150.130">
    <property type="match status" value="1"/>
</dbReference>
<comment type="caution">
    <text evidence="6">The sequence shown here is derived from an EMBL/GenBank/DDBJ whole genome shotgun (WGS) entry which is preliminary data.</text>
</comment>
<evidence type="ECO:0000313" key="6">
    <source>
        <dbReference type="EMBL" id="HJC06259.1"/>
    </source>
</evidence>
<evidence type="ECO:0000256" key="2">
    <source>
        <dbReference type="ARBA" id="ARBA00023172"/>
    </source>
</evidence>
<dbReference type="PANTHER" id="PTHR30349:SF89">
    <property type="entry name" value="INTEGRASE_RECOMBINASE"/>
    <property type="match status" value="1"/>
</dbReference>
<feature type="domain" description="Tyr recombinase" evidence="4">
    <location>
        <begin position="108"/>
        <end position="282"/>
    </location>
</feature>
<evidence type="ECO:0000259" key="5">
    <source>
        <dbReference type="PROSITE" id="PS51900"/>
    </source>
</evidence>
<evidence type="ECO:0000313" key="7">
    <source>
        <dbReference type="Proteomes" id="UP000823910"/>
    </source>
</evidence>
<keyword evidence="2" id="KW-0233">DNA recombination</keyword>
<feature type="domain" description="Core-binding (CB)" evidence="5">
    <location>
        <begin position="16"/>
        <end position="92"/>
    </location>
</feature>
<accession>A0A9D2N171</accession>
<evidence type="ECO:0000256" key="1">
    <source>
        <dbReference type="ARBA" id="ARBA00023125"/>
    </source>
</evidence>
<dbReference type="GO" id="GO:0015074">
    <property type="term" value="P:DNA integration"/>
    <property type="evidence" value="ECO:0007669"/>
    <property type="project" value="InterPro"/>
</dbReference>
<dbReference type="InterPro" id="IPR050090">
    <property type="entry name" value="Tyrosine_recombinase_XerCD"/>
</dbReference>
<name>A0A9D2N171_9FIRM</name>
<dbReference type="GO" id="GO:0006310">
    <property type="term" value="P:DNA recombination"/>
    <property type="evidence" value="ECO:0007669"/>
    <property type="project" value="UniProtKB-KW"/>
</dbReference>
<reference evidence="6" key="1">
    <citation type="journal article" date="2021" name="PeerJ">
        <title>Extensive microbial diversity within the chicken gut microbiome revealed by metagenomics and culture.</title>
        <authorList>
            <person name="Gilroy R."/>
            <person name="Ravi A."/>
            <person name="Getino M."/>
            <person name="Pursley I."/>
            <person name="Horton D.L."/>
            <person name="Alikhan N.F."/>
            <person name="Baker D."/>
            <person name="Gharbi K."/>
            <person name="Hall N."/>
            <person name="Watson M."/>
            <person name="Adriaenssens E.M."/>
            <person name="Foster-Nyarko E."/>
            <person name="Jarju S."/>
            <person name="Secka A."/>
            <person name="Antonio M."/>
            <person name="Oren A."/>
            <person name="Chaudhuri R.R."/>
            <person name="La Ragione R."/>
            <person name="Hildebrand F."/>
            <person name="Pallen M.J."/>
        </authorList>
    </citation>
    <scope>NUCLEOTIDE SEQUENCE</scope>
    <source>
        <strain evidence="6">CHK180-15479</strain>
    </source>
</reference>
<dbReference type="Gene3D" id="1.10.443.10">
    <property type="entry name" value="Intergrase catalytic core"/>
    <property type="match status" value="1"/>
</dbReference>
<organism evidence="6 7">
    <name type="scientific">Candidatus Enterocloster excrementipullorum</name>
    <dbReference type="NCBI Taxonomy" id="2838559"/>
    <lineage>
        <taxon>Bacteria</taxon>
        <taxon>Bacillati</taxon>
        <taxon>Bacillota</taxon>
        <taxon>Clostridia</taxon>
        <taxon>Lachnospirales</taxon>
        <taxon>Lachnospiraceae</taxon>
        <taxon>Enterocloster</taxon>
    </lineage>
</organism>
<dbReference type="AlphaFoldDB" id="A0A9D2N171"/>
<protein>
    <submittedName>
        <fullName evidence="6">Site-specific integrase</fullName>
    </submittedName>
</protein>
<dbReference type="PANTHER" id="PTHR30349">
    <property type="entry name" value="PHAGE INTEGRASE-RELATED"/>
    <property type="match status" value="1"/>
</dbReference>
<dbReference type="GO" id="GO:0003677">
    <property type="term" value="F:DNA binding"/>
    <property type="evidence" value="ECO:0007669"/>
    <property type="project" value="UniProtKB-UniRule"/>
</dbReference>
<keyword evidence="1 3" id="KW-0238">DNA-binding</keyword>
<dbReference type="InterPro" id="IPR013762">
    <property type="entry name" value="Integrase-like_cat_sf"/>
</dbReference>
<proteinExistence type="predicted"/>
<dbReference type="InterPro" id="IPR044068">
    <property type="entry name" value="CB"/>
</dbReference>